<comment type="caution">
    <text evidence="1">The sequence shown here is derived from an EMBL/GenBank/DDBJ whole genome shotgun (WGS) entry which is preliminary data.</text>
</comment>
<evidence type="ECO:0000313" key="2">
    <source>
        <dbReference type="Proteomes" id="UP001162483"/>
    </source>
</evidence>
<reference evidence="1" key="1">
    <citation type="submission" date="2023-05" db="EMBL/GenBank/DDBJ databases">
        <authorList>
            <person name="Stuckert A."/>
        </authorList>
    </citation>
    <scope>NUCLEOTIDE SEQUENCE</scope>
</reference>
<dbReference type="Proteomes" id="UP001162483">
    <property type="component" value="Unassembled WGS sequence"/>
</dbReference>
<organism evidence="1 2">
    <name type="scientific">Staurois parvus</name>
    <dbReference type="NCBI Taxonomy" id="386267"/>
    <lineage>
        <taxon>Eukaryota</taxon>
        <taxon>Metazoa</taxon>
        <taxon>Chordata</taxon>
        <taxon>Craniata</taxon>
        <taxon>Vertebrata</taxon>
        <taxon>Euteleostomi</taxon>
        <taxon>Amphibia</taxon>
        <taxon>Batrachia</taxon>
        <taxon>Anura</taxon>
        <taxon>Neobatrachia</taxon>
        <taxon>Ranoidea</taxon>
        <taxon>Ranidae</taxon>
        <taxon>Staurois</taxon>
    </lineage>
</organism>
<gene>
    <name evidence="1" type="ORF">SPARVUS_LOCUS663223</name>
</gene>
<dbReference type="EMBL" id="CATNWA010000217">
    <property type="protein sequence ID" value="CAI9534617.1"/>
    <property type="molecule type" value="Genomic_DNA"/>
</dbReference>
<accession>A0ABN9AF49</accession>
<evidence type="ECO:0000313" key="1">
    <source>
        <dbReference type="EMBL" id="CAI9534617.1"/>
    </source>
</evidence>
<name>A0ABN9AF49_9NEOB</name>
<proteinExistence type="predicted"/>
<sequence length="63" mass="7225">MWYYAADMWIQARGLLPVAFASKAVVVYTPVYKRRSAISSITELSTVIHTLYMRMAQLQPSEL</sequence>
<keyword evidence="2" id="KW-1185">Reference proteome</keyword>
<protein>
    <submittedName>
        <fullName evidence="1">Uncharacterized protein</fullName>
    </submittedName>
</protein>